<reference evidence="1" key="1">
    <citation type="journal article" date="2015" name="Nature">
        <title>Complex archaea that bridge the gap between prokaryotes and eukaryotes.</title>
        <authorList>
            <person name="Spang A."/>
            <person name="Saw J.H."/>
            <person name="Jorgensen S.L."/>
            <person name="Zaremba-Niedzwiedzka K."/>
            <person name="Martijn J."/>
            <person name="Lind A.E."/>
            <person name="van Eijk R."/>
            <person name="Schleper C."/>
            <person name="Guy L."/>
            <person name="Ettema T.J."/>
        </authorList>
    </citation>
    <scope>NUCLEOTIDE SEQUENCE</scope>
</reference>
<proteinExistence type="predicted"/>
<protein>
    <submittedName>
        <fullName evidence="1">Uncharacterized protein</fullName>
    </submittedName>
</protein>
<sequence length="264" mass="29814">MSDEISKIESRIFEGIDLTVNNSFLAKGISPRERIIRYNQNPKVGFQYICAKHKQLSFESGRVNVALLPEDREKLLKSGEEMLEHGVETGRFGSRSKRALAKIVEGNHGEQSGILLTNSSLECFGLDTRLEINKLKYDGRGDGGQDAVIGLYGIDFKYRNDVSEYIDLVVSSYEPSPYCILVHTHSIRRKDDTNYSDDFYLNVNGSSHIVVIRGGISGARFAKDCSKFRNDRNVLYNSKEILVPVWDLVLFFAIQAAKQEGYIE</sequence>
<dbReference type="AlphaFoldDB" id="A0A0F9RX31"/>
<name>A0A0F9RX31_9ZZZZ</name>
<gene>
    <name evidence="1" type="ORF">LCGC14_0526100</name>
</gene>
<dbReference type="EMBL" id="LAZR01000675">
    <property type="protein sequence ID" value="KKN60985.1"/>
    <property type="molecule type" value="Genomic_DNA"/>
</dbReference>
<organism evidence="1">
    <name type="scientific">marine sediment metagenome</name>
    <dbReference type="NCBI Taxonomy" id="412755"/>
    <lineage>
        <taxon>unclassified sequences</taxon>
        <taxon>metagenomes</taxon>
        <taxon>ecological metagenomes</taxon>
    </lineage>
</organism>
<evidence type="ECO:0000313" key="1">
    <source>
        <dbReference type="EMBL" id="KKN60985.1"/>
    </source>
</evidence>
<comment type="caution">
    <text evidence="1">The sequence shown here is derived from an EMBL/GenBank/DDBJ whole genome shotgun (WGS) entry which is preliminary data.</text>
</comment>
<accession>A0A0F9RX31</accession>